<feature type="region of interest" description="Disordered" evidence="6">
    <location>
        <begin position="66"/>
        <end position="147"/>
    </location>
</feature>
<name>A0AAW0MEM3_9GOBI</name>
<dbReference type="SMART" id="SM00476">
    <property type="entry name" value="DNaseIc"/>
    <property type="match status" value="1"/>
</dbReference>
<feature type="transmembrane region" description="Helical" evidence="7">
    <location>
        <begin position="496"/>
        <end position="519"/>
    </location>
</feature>
<keyword evidence="10" id="KW-1185">Reference proteome</keyword>
<organism evidence="9 10">
    <name type="scientific">Mugilogobius chulae</name>
    <name type="common">yellowstripe goby</name>
    <dbReference type="NCBI Taxonomy" id="88201"/>
    <lineage>
        <taxon>Eukaryota</taxon>
        <taxon>Metazoa</taxon>
        <taxon>Chordata</taxon>
        <taxon>Craniata</taxon>
        <taxon>Vertebrata</taxon>
        <taxon>Euteleostomi</taxon>
        <taxon>Actinopterygii</taxon>
        <taxon>Neopterygii</taxon>
        <taxon>Teleostei</taxon>
        <taxon>Neoteleostei</taxon>
        <taxon>Acanthomorphata</taxon>
        <taxon>Gobiaria</taxon>
        <taxon>Gobiiformes</taxon>
        <taxon>Gobioidei</taxon>
        <taxon>Gobiidae</taxon>
        <taxon>Gobionellinae</taxon>
        <taxon>Mugilogobius</taxon>
    </lineage>
</organism>
<dbReference type="GO" id="GO:0003677">
    <property type="term" value="F:DNA binding"/>
    <property type="evidence" value="ECO:0007669"/>
    <property type="project" value="TreeGrafter"/>
</dbReference>
<keyword evidence="7" id="KW-0472">Membrane</keyword>
<evidence type="ECO:0000256" key="3">
    <source>
        <dbReference type="ARBA" id="ARBA00022759"/>
    </source>
</evidence>
<dbReference type="Gene3D" id="3.60.10.10">
    <property type="entry name" value="Endonuclease/exonuclease/phosphatase"/>
    <property type="match status" value="1"/>
</dbReference>
<feature type="compositionally biased region" description="Polar residues" evidence="6">
    <location>
        <begin position="113"/>
        <end position="146"/>
    </location>
</feature>
<dbReference type="CDD" id="cd10282">
    <property type="entry name" value="DNase1"/>
    <property type="match status" value="1"/>
</dbReference>
<feature type="transmembrane region" description="Helical" evidence="7">
    <location>
        <begin position="612"/>
        <end position="636"/>
    </location>
</feature>
<accession>A0AAW0MEM3</accession>
<dbReference type="SUPFAM" id="SSF56219">
    <property type="entry name" value="DNase I-like"/>
    <property type="match status" value="1"/>
</dbReference>
<dbReference type="InterPro" id="IPR036691">
    <property type="entry name" value="Endo/exonu/phosph_ase_sf"/>
</dbReference>
<dbReference type="Pfam" id="PF03372">
    <property type="entry name" value="Exo_endo_phos"/>
    <property type="match status" value="1"/>
</dbReference>
<evidence type="ECO:0000313" key="9">
    <source>
        <dbReference type="EMBL" id="KAK7878558.1"/>
    </source>
</evidence>
<evidence type="ECO:0000259" key="8">
    <source>
        <dbReference type="Pfam" id="PF03372"/>
    </source>
</evidence>
<dbReference type="GO" id="GO:0006308">
    <property type="term" value="P:DNA catabolic process"/>
    <property type="evidence" value="ECO:0007669"/>
    <property type="project" value="InterPro"/>
</dbReference>
<dbReference type="InterPro" id="IPR005135">
    <property type="entry name" value="Endo/exonuclease/phosphatase"/>
</dbReference>
<protein>
    <recommendedName>
        <fullName evidence="8">Endonuclease/exonuclease/phosphatase domain-containing protein</fullName>
    </recommendedName>
</protein>
<evidence type="ECO:0000256" key="7">
    <source>
        <dbReference type="SAM" id="Phobius"/>
    </source>
</evidence>
<feature type="coiled-coil region" evidence="5">
    <location>
        <begin position="292"/>
        <end position="382"/>
    </location>
</feature>
<evidence type="ECO:0000256" key="2">
    <source>
        <dbReference type="ARBA" id="ARBA00022722"/>
    </source>
</evidence>
<sequence>MDAVAPGKAHLSGLNFEEKSLIRAEQHELLRGKNNTTSCRSPTREFDTKSIKNELREKRQLEFLKRRSVSPEMCGSKSAERHSEKRRALKLRRNIEQPNSNGRPVIRLERSLSESPTSSQWTSLWPEPTQHQASTSKTQGKSTENAVQVRATRVRTIRSEKVQLKLTQQSEFIQVKKMPVTEASAQTECGYVTVKETDLQKLADYLQEALWREQILKKKLASLQESTTNLMNSSDKIWTTRCSEDLLRNKIQALEAQLHVCLQKFPKDAVKKLLLQMERQKLVYEDKAVIALQKATEEKSEAVTKADTLQEALNTAQTEARRWQRLYEELKLNSEQLTHTHNQSNDQLLQLQHQVELSRVRETELKEELASLKQHSQELQYNICLLEEDNDVLREEIQNIRDGSGETEDALMQQILMPIETEQRLKETRSSEVEEQLQLTLEKLKLKEKECEELQTELSVMEQECQSTQARLSQCRDQLREISQRPRTATGGCSCLGWCLTLLLLLVLAVVGVLLWLWYPPFREQLQDLYSDIETRIEDYLIEMSSPRHSGCFRPTQPCCLFLLCISISRPRPTFTWSLPENSIDIQSDANIFTFGQSQTKRAAESTCEMRTLVLLVLGLCLCNSALCLKICAFNVQSFGEAKVHNKKVMSILLKILSRCDLSLIQEVRDSKGEAIRALVKSLNQYDKSNSYSYLQSERLGRKTYKEQYVYIYRDNVLKLKDHYQYPKQEREGTNETEVFSREPFIARFHSPTTLMKDLILIGQHTCPKNAMKEIDELYTVFKGIYKKWKTDNVMILGDLNAACHYVTQKGWRSVRLRGDPRFQWLIGDEQDTTVREKTHCAYDRSVRDIKTQALTRQALFIYWLTAGV</sequence>
<dbReference type="CDD" id="cd21912">
    <property type="entry name" value="CC1_T3JAM"/>
    <property type="match status" value="1"/>
</dbReference>
<gene>
    <name evidence="9" type="ORF">WMY93_030394</name>
</gene>
<dbReference type="EMBL" id="JBBPFD010000491">
    <property type="protein sequence ID" value="KAK7878558.1"/>
    <property type="molecule type" value="Genomic_DNA"/>
</dbReference>
<keyword evidence="3" id="KW-0255">Endonuclease</keyword>
<dbReference type="PRINTS" id="PR00130">
    <property type="entry name" value="DNASEI"/>
</dbReference>
<evidence type="ECO:0000256" key="6">
    <source>
        <dbReference type="SAM" id="MobiDB-lite"/>
    </source>
</evidence>
<dbReference type="GO" id="GO:0005634">
    <property type="term" value="C:nucleus"/>
    <property type="evidence" value="ECO:0007669"/>
    <property type="project" value="TreeGrafter"/>
</dbReference>
<evidence type="ECO:0000256" key="1">
    <source>
        <dbReference type="ARBA" id="ARBA00007359"/>
    </source>
</evidence>
<evidence type="ECO:0000256" key="4">
    <source>
        <dbReference type="ARBA" id="ARBA00022801"/>
    </source>
</evidence>
<evidence type="ECO:0000256" key="5">
    <source>
        <dbReference type="SAM" id="Coils"/>
    </source>
</evidence>
<comment type="similarity">
    <text evidence="1">Belongs to the DNase I family.</text>
</comment>
<dbReference type="PANTHER" id="PTHR11371:SF11">
    <property type="entry name" value="DEOXYRIBONUCLEASE"/>
    <property type="match status" value="1"/>
</dbReference>
<dbReference type="PANTHER" id="PTHR11371">
    <property type="entry name" value="DEOXYRIBONUCLEASE"/>
    <property type="match status" value="1"/>
</dbReference>
<dbReference type="GO" id="GO:0004530">
    <property type="term" value="F:deoxyribonuclease I activity"/>
    <property type="evidence" value="ECO:0007669"/>
    <property type="project" value="TreeGrafter"/>
</dbReference>
<feature type="domain" description="Endonuclease/exonuclease/phosphatase" evidence="8">
    <location>
        <begin position="633"/>
        <end position="829"/>
    </location>
</feature>
<keyword evidence="5" id="KW-0175">Coiled coil</keyword>
<reference evidence="10" key="1">
    <citation type="submission" date="2024-04" db="EMBL/GenBank/DDBJ databases">
        <title>Salinicola lusitanus LLJ914,a marine bacterium isolated from the Okinawa Trough.</title>
        <authorList>
            <person name="Li J."/>
        </authorList>
    </citation>
    <scope>NUCLEOTIDE SEQUENCE [LARGE SCALE GENOMIC DNA]</scope>
</reference>
<dbReference type="InterPro" id="IPR016202">
    <property type="entry name" value="DNase_I"/>
</dbReference>
<proteinExistence type="inferred from homology"/>
<dbReference type="AlphaFoldDB" id="A0AAW0MEM3"/>
<dbReference type="Proteomes" id="UP001460270">
    <property type="component" value="Unassembled WGS sequence"/>
</dbReference>
<keyword evidence="7" id="KW-0812">Transmembrane</keyword>
<keyword evidence="4" id="KW-0378">Hydrolase</keyword>
<keyword evidence="7" id="KW-1133">Transmembrane helix</keyword>
<evidence type="ECO:0000313" key="10">
    <source>
        <dbReference type="Proteomes" id="UP001460270"/>
    </source>
</evidence>
<comment type="caution">
    <text evidence="9">The sequence shown here is derived from an EMBL/GenBank/DDBJ whole genome shotgun (WGS) entry which is preliminary data.</text>
</comment>
<feature type="coiled-coil region" evidence="5">
    <location>
        <begin position="430"/>
        <end position="485"/>
    </location>
</feature>
<keyword evidence="2" id="KW-0540">Nuclease</keyword>